<proteinExistence type="predicted"/>
<evidence type="ECO:0000313" key="2">
    <source>
        <dbReference type="EMBL" id="CEK90646.1"/>
    </source>
</evidence>
<protein>
    <submittedName>
        <fullName evidence="1">Uncharacterized protein</fullName>
    </submittedName>
</protein>
<gene>
    <name evidence="1" type="primary">ORF177820</name>
    <name evidence="2" type="synonym">ORF177838</name>
</gene>
<evidence type="ECO:0000313" key="1">
    <source>
        <dbReference type="EMBL" id="CEK90642.1"/>
    </source>
</evidence>
<sequence length="50" mass="5707">MFFSNVMQIGDLEPLVTMGEIQTRRDCGKQEQMLDGLTSVFNKKIDVRAD</sequence>
<accession>A0A0B7BCM8</accession>
<dbReference type="EMBL" id="HACG01043777">
    <property type="protein sequence ID" value="CEK90642.1"/>
    <property type="molecule type" value="Transcribed_RNA"/>
</dbReference>
<organism evidence="1">
    <name type="scientific">Arion vulgaris</name>
    <dbReference type="NCBI Taxonomy" id="1028688"/>
    <lineage>
        <taxon>Eukaryota</taxon>
        <taxon>Metazoa</taxon>
        <taxon>Spiralia</taxon>
        <taxon>Lophotrochozoa</taxon>
        <taxon>Mollusca</taxon>
        <taxon>Gastropoda</taxon>
        <taxon>Heterobranchia</taxon>
        <taxon>Euthyneura</taxon>
        <taxon>Panpulmonata</taxon>
        <taxon>Eupulmonata</taxon>
        <taxon>Stylommatophora</taxon>
        <taxon>Helicina</taxon>
        <taxon>Arionoidea</taxon>
        <taxon>Arionidae</taxon>
        <taxon>Arion</taxon>
    </lineage>
</organism>
<reference evidence="1" key="1">
    <citation type="submission" date="2014-12" db="EMBL/GenBank/DDBJ databases">
        <title>Insight into the proteome of Arion vulgaris.</title>
        <authorList>
            <person name="Aradska J."/>
            <person name="Bulat T."/>
            <person name="Smidak R."/>
            <person name="Sarate P."/>
            <person name="Gangsoo J."/>
            <person name="Sialana F."/>
            <person name="Bilban M."/>
            <person name="Lubec G."/>
        </authorList>
    </citation>
    <scope>NUCLEOTIDE SEQUENCE</scope>
    <source>
        <tissue evidence="1">Skin</tissue>
    </source>
</reference>
<name>A0A0B7BCM8_9EUPU</name>
<dbReference type="AlphaFoldDB" id="A0A0B7BCM8"/>
<dbReference type="EMBL" id="HACG01043781">
    <property type="protein sequence ID" value="CEK90646.1"/>
    <property type="molecule type" value="Transcribed_RNA"/>
</dbReference>